<gene>
    <name evidence="1" type="ORF">E2R66_19890</name>
</gene>
<accession>A0A4Y8S9M9</accession>
<evidence type="ECO:0000313" key="2">
    <source>
        <dbReference type="Proteomes" id="UP000297540"/>
    </source>
</evidence>
<keyword evidence="2" id="KW-1185">Reference proteome</keyword>
<organism evidence="1 2">
    <name type="scientific">Mucilaginibacter psychrotolerans</name>
    <dbReference type="NCBI Taxonomy" id="1524096"/>
    <lineage>
        <taxon>Bacteria</taxon>
        <taxon>Pseudomonadati</taxon>
        <taxon>Bacteroidota</taxon>
        <taxon>Sphingobacteriia</taxon>
        <taxon>Sphingobacteriales</taxon>
        <taxon>Sphingobacteriaceae</taxon>
        <taxon>Mucilaginibacter</taxon>
    </lineage>
</organism>
<reference evidence="1 2" key="1">
    <citation type="journal article" date="2017" name="Int. J. Syst. Evol. Microbiol.">
        <title>Mucilaginibacterpsychrotolerans sp. nov., isolated from peatlands.</title>
        <authorList>
            <person name="Deng Y."/>
            <person name="Shen L."/>
            <person name="Xu B."/>
            <person name="Liu Y."/>
            <person name="Gu Z."/>
            <person name="Liu H."/>
            <person name="Zhou Y."/>
        </authorList>
    </citation>
    <scope>NUCLEOTIDE SEQUENCE [LARGE SCALE GENOMIC DNA]</scope>
    <source>
        <strain evidence="1 2">NH7-4</strain>
    </source>
</reference>
<dbReference type="RefSeq" id="WP_133233689.1">
    <property type="nucleotide sequence ID" value="NZ_SOZE01000023.1"/>
</dbReference>
<name>A0A4Y8S9M9_9SPHI</name>
<protein>
    <submittedName>
        <fullName evidence="1">Uncharacterized protein</fullName>
    </submittedName>
</protein>
<proteinExistence type="predicted"/>
<dbReference type="EMBL" id="SOZE01000023">
    <property type="protein sequence ID" value="TFF35227.1"/>
    <property type="molecule type" value="Genomic_DNA"/>
</dbReference>
<sequence length="142" mass="16557">MKKIVLTSPKFSGSITFGYSDTGQLLFYHNQTDLDHAKNEWLLPNLPIIEIHLLSLKAKLQGTLTEVPEDTSFEAFWEVYNRKINRKRSEPLYEKLSAGDRLLAITRAKPYQKFRAGKGQEIADPEKYLRDRFFDTNWSTMK</sequence>
<dbReference type="AlphaFoldDB" id="A0A4Y8S9M9"/>
<dbReference type="OrthoDB" id="1132132at2"/>
<evidence type="ECO:0000313" key="1">
    <source>
        <dbReference type="EMBL" id="TFF35227.1"/>
    </source>
</evidence>
<comment type="caution">
    <text evidence="1">The sequence shown here is derived from an EMBL/GenBank/DDBJ whole genome shotgun (WGS) entry which is preliminary data.</text>
</comment>
<dbReference type="Proteomes" id="UP000297540">
    <property type="component" value="Unassembled WGS sequence"/>
</dbReference>